<comment type="caution">
    <text evidence="2">The sequence shown here is derived from an EMBL/GenBank/DDBJ whole genome shotgun (WGS) entry which is preliminary data.</text>
</comment>
<sequence>MVRVGPLGRPVVCVLALLCAVVPAEAAFLTPRQARRAPRGRIACLPSPTMGTRYIDADDLGRHSYRFTLFGERNGIAYTCRGGHIDVTHLRKIADWTGYLAYHFRDLMMKNETEMAYKMWEPSRYHITIDYPPGWEYLPPQTKDAIAREAAIDLAAYLGYIASVWHEILTWHGFKGAGIYPEYNSAFSWEDNYSNAMGSSIGALALRDADRDFDDAVTWHLDQQIRMLGGQPRQIAHEAGEAVRGLWFTGGFVVVTMVKRHLDVGLDTGSITPWLVPGAADCPEEEPLPFPIPDLKAVEKRGINVRVEIEPREWERGQILRKAYPNREDRRDRIDPTEHLAVIMEGIRAEVIERYGPGADEYQVPCLASDVGVPDPSSKATSEHDG</sequence>
<dbReference type="Proteomes" id="UP001431776">
    <property type="component" value="Unassembled WGS sequence"/>
</dbReference>
<feature type="signal peptide" evidence="1">
    <location>
        <begin position="1"/>
        <end position="26"/>
    </location>
</feature>
<keyword evidence="1" id="KW-0732">Signal</keyword>
<dbReference type="EMBL" id="JASCXX010000024">
    <property type="protein sequence ID" value="MDI6450808.1"/>
    <property type="molecule type" value="Genomic_DNA"/>
</dbReference>
<reference evidence="2" key="1">
    <citation type="submission" date="2023-05" db="EMBL/GenBank/DDBJ databases">
        <title>Anaerotaeda fermentans gen. nov., sp. nov., a novel anaerobic planctomycete of the new family within the order Sedimentisphaerales isolated from Taman Peninsula, Russia.</title>
        <authorList>
            <person name="Khomyakova M.A."/>
            <person name="Merkel A.Y."/>
            <person name="Slobodkin A.I."/>
        </authorList>
    </citation>
    <scope>NUCLEOTIDE SEQUENCE</scope>
    <source>
        <strain evidence="2">M17dextr</strain>
    </source>
</reference>
<evidence type="ECO:0000313" key="3">
    <source>
        <dbReference type="Proteomes" id="UP001431776"/>
    </source>
</evidence>
<evidence type="ECO:0000313" key="2">
    <source>
        <dbReference type="EMBL" id="MDI6450808.1"/>
    </source>
</evidence>
<accession>A0AAW6U6M5</accession>
<dbReference type="InterPro" id="IPR025130">
    <property type="entry name" value="DUF4056"/>
</dbReference>
<name>A0AAW6U6M5_9BACT</name>
<keyword evidence="3" id="KW-1185">Reference proteome</keyword>
<protein>
    <submittedName>
        <fullName evidence="2">DUF4056 domain-containing protein</fullName>
    </submittedName>
</protein>
<evidence type="ECO:0000256" key="1">
    <source>
        <dbReference type="SAM" id="SignalP"/>
    </source>
</evidence>
<feature type="chain" id="PRO_5043678281" evidence="1">
    <location>
        <begin position="27"/>
        <end position="386"/>
    </location>
</feature>
<dbReference type="AlphaFoldDB" id="A0AAW6U6M5"/>
<gene>
    <name evidence="2" type="ORF">QJ522_17240</name>
</gene>
<dbReference type="Pfam" id="PF13265">
    <property type="entry name" value="DUF4056"/>
    <property type="match status" value="1"/>
</dbReference>
<organism evidence="2 3">
    <name type="scientific">Anaerobaca lacustris</name>
    <dbReference type="NCBI Taxonomy" id="3044600"/>
    <lineage>
        <taxon>Bacteria</taxon>
        <taxon>Pseudomonadati</taxon>
        <taxon>Planctomycetota</taxon>
        <taxon>Phycisphaerae</taxon>
        <taxon>Sedimentisphaerales</taxon>
        <taxon>Anaerobacaceae</taxon>
        <taxon>Anaerobaca</taxon>
    </lineage>
</organism>
<dbReference type="RefSeq" id="WP_349246218.1">
    <property type="nucleotide sequence ID" value="NZ_JASCXX010000024.1"/>
</dbReference>
<proteinExistence type="predicted"/>